<comment type="caution">
    <text evidence="1">The sequence shown here is derived from an EMBL/GenBank/DDBJ whole genome shotgun (WGS) entry which is preliminary data.</text>
</comment>
<proteinExistence type="predicted"/>
<evidence type="ECO:0008006" key="2">
    <source>
        <dbReference type="Google" id="ProtNLM"/>
    </source>
</evidence>
<protein>
    <recommendedName>
        <fullName evidence="2">CoA transferase</fullName>
    </recommendedName>
</protein>
<dbReference type="InterPro" id="IPR003673">
    <property type="entry name" value="CoA-Trfase_fam_III"/>
</dbReference>
<evidence type="ECO:0000313" key="1">
    <source>
        <dbReference type="EMBL" id="KKK83489.1"/>
    </source>
</evidence>
<dbReference type="GO" id="GO:0003824">
    <property type="term" value="F:catalytic activity"/>
    <property type="evidence" value="ECO:0007669"/>
    <property type="project" value="InterPro"/>
</dbReference>
<reference evidence="1" key="1">
    <citation type="journal article" date="2015" name="Nature">
        <title>Complex archaea that bridge the gap between prokaryotes and eukaryotes.</title>
        <authorList>
            <person name="Spang A."/>
            <person name="Saw J.H."/>
            <person name="Jorgensen S.L."/>
            <person name="Zaremba-Niedzwiedzka K."/>
            <person name="Martijn J."/>
            <person name="Lind A.E."/>
            <person name="van Eijk R."/>
            <person name="Schleper C."/>
            <person name="Guy L."/>
            <person name="Ettema T.J."/>
        </authorList>
    </citation>
    <scope>NUCLEOTIDE SEQUENCE</scope>
</reference>
<organism evidence="1">
    <name type="scientific">marine sediment metagenome</name>
    <dbReference type="NCBI Taxonomy" id="412755"/>
    <lineage>
        <taxon>unclassified sequences</taxon>
        <taxon>metagenomes</taxon>
        <taxon>ecological metagenomes</taxon>
    </lineage>
</organism>
<dbReference type="AlphaFoldDB" id="A0A0F9AYN6"/>
<dbReference type="EMBL" id="LAZR01052199">
    <property type="protein sequence ID" value="KKK83489.1"/>
    <property type="molecule type" value="Genomic_DNA"/>
</dbReference>
<gene>
    <name evidence="1" type="ORF">LCGC14_2792850</name>
</gene>
<feature type="non-terminal residue" evidence="1">
    <location>
        <position position="1"/>
    </location>
</feature>
<dbReference type="Pfam" id="PF02515">
    <property type="entry name" value="CoA_transf_3"/>
    <property type="match status" value="1"/>
</dbReference>
<dbReference type="SUPFAM" id="SSF89796">
    <property type="entry name" value="CoA-transferase family III (CaiB/BaiF)"/>
    <property type="match status" value="1"/>
</dbReference>
<dbReference type="InterPro" id="IPR023606">
    <property type="entry name" value="CoA-Trfase_III_dom_1_sf"/>
</dbReference>
<sequence length="66" mass="7164">GYYVYLDHPEAGRTAYDGPPFKMSKTPGKLRAPAPLLGQHTEHVCKEVLGLSDEEIADLLVAGVLQ</sequence>
<accession>A0A0F9AYN6</accession>
<name>A0A0F9AYN6_9ZZZZ</name>
<dbReference type="Gene3D" id="3.40.50.10540">
    <property type="entry name" value="Crotonobetainyl-coa:carnitine coa-transferase, domain 1"/>
    <property type="match status" value="1"/>
</dbReference>